<protein>
    <submittedName>
        <fullName evidence="6">Eukaryotic translation initiation factor 1</fullName>
    </submittedName>
</protein>
<keyword evidence="7" id="KW-1185">Reference proteome</keyword>
<sequence>MGNTNSSEEQHHVQGRGFKQENPEEMRRAGSHQRDLQALLCLQAASTSSQGQSHGTTGLSDLSSWCAWKRAMLPRAGWCPELLAEHQPAAWAWPCSIRCLGSLASTSLELRAQLCLVQRGVGRGDPTRKRSPVNQRRARGHLVRCCLAQPRGRVAPSSHLDFAQGGQTWLVLGGEDPLSCEQLASLRGDSPSRDRRWGIPGPDPRTLPLNPFERRHFGTRWLTAAQNVSVTPWQRAKDGAELTKKGGRFRGLLEGCTPLQSQEQPFPWVCKPTAPPSPKHKRAAKPTAQTRTPGMELQPPIVGAPRHPPPGHEHGIVASPKAPGTKAPAAAHPYLAAELLLHRRAALPPRGEPGTGSSCPEGRKTGVKNVETISLAVASPTSALGPALKFACNGTVIEHPEYGEVIQLQGDQRKNICQFLVEIGLAKDDQLKVHGF</sequence>
<dbReference type="Gene3D" id="3.30.780.10">
    <property type="entry name" value="SUI1-like domain"/>
    <property type="match status" value="1"/>
</dbReference>
<evidence type="ECO:0000256" key="4">
    <source>
        <dbReference type="SAM" id="MobiDB-lite"/>
    </source>
</evidence>
<name>R0KZ53_ANAPL</name>
<dbReference type="Proteomes" id="UP000296049">
    <property type="component" value="Unassembled WGS sequence"/>
</dbReference>
<organism evidence="6 7">
    <name type="scientific">Anas platyrhynchos</name>
    <name type="common">Mallard</name>
    <name type="synonym">Anas boschas</name>
    <dbReference type="NCBI Taxonomy" id="8839"/>
    <lineage>
        <taxon>Eukaryota</taxon>
        <taxon>Metazoa</taxon>
        <taxon>Chordata</taxon>
        <taxon>Craniata</taxon>
        <taxon>Vertebrata</taxon>
        <taxon>Euteleostomi</taxon>
        <taxon>Archelosauria</taxon>
        <taxon>Archosauria</taxon>
        <taxon>Dinosauria</taxon>
        <taxon>Saurischia</taxon>
        <taxon>Theropoda</taxon>
        <taxon>Coelurosauria</taxon>
        <taxon>Aves</taxon>
        <taxon>Neognathae</taxon>
        <taxon>Galloanserae</taxon>
        <taxon>Anseriformes</taxon>
        <taxon>Anatidae</taxon>
        <taxon>Anatinae</taxon>
        <taxon>Anas</taxon>
    </lineage>
</organism>
<keyword evidence="2 6" id="KW-0396">Initiation factor</keyword>
<feature type="domain" description="SUI1" evidence="5">
    <location>
        <begin position="389"/>
        <end position="424"/>
    </location>
</feature>
<feature type="region of interest" description="Disordered" evidence="4">
    <location>
        <begin position="1"/>
        <end position="30"/>
    </location>
</feature>
<dbReference type="GO" id="GO:0003743">
    <property type="term" value="F:translation initiation factor activity"/>
    <property type="evidence" value="ECO:0007669"/>
    <property type="project" value="UniProtKB-KW"/>
</dbReference>
<dbReference type="CDD" id="cd11566">
    <property type="entry name" value="eIF1_SUI1"/>
    <property type="match status" value="1"/>
</dbReference>
<evidence type="ECO:0000256" key="1">
    <source>
        <dbReference type="ARBA" id="ARBA00005422"/>
    </source>
</evidence>
<dbReference type="SUPFAM" id="SSF55159">
    <property type="entry name" value="eIF1-like"/>
    <property type="match status" value="1"/>
</dbReference>
<dbReference type="PROSITE" id="PS50296">
    <property type="entry name" value="SUI1"/>
    <property type="match status" value="1"/>
</dbReference>
<dbReference type="PANTHER" id="PTHR10388">
    <property type="entry name" value="EUKARYOTIC TRANSLATION INITIATION FACTOR SUI1"/>
    <property type="match status" value="1"/>
</dbReference>
<proteinExistence type="inferred from homology"/>
<evidence type="ECO:0000313" key="7">
    <source>
        <dbReference type="Proteomes" id="UP000296049"/>
    </source>
</evidence>
<feature type="region of interest" description="Disordered" evidence="4">
    <location>
        <begin position="187"/>
        <end position="208"/>
    </location>
</feature>
<gene>
    <name evidence="6" type="ORF">Anapl_15457</name>
</gene>
<dbReference type="Pfam" id="PF01253">
    <property type="entry name" value="SUI1"/>
    <property type="match status" value="1"/>
</dbReference>
<dbReference type="InterPro" id="IPR005874">
    <property type="entry name" value="SUI1_euk"/>
</dbReference>
<dbReference type="EMBL" id="KB744753">
    <property type="protein sequence ID" value="EOA94464.1"/>
    <property type="molecule type" value="Genomic_DNA"/>
</dbReference>
<keyword evidence="3" id="KW-0648">Protein biosynthesis</keyword>
<dbReference type="InterPro" id="IPR001950">
    <property type="entry name" value="SUI1"/>
</dbReference>
<dbReference type="InterPro" id="IPR036877">
    <property type="entry name" value="SUI1_dom_sf"/>
</dbReference>
<evidence type="ECO:0000313" key="6">
    <source>
        <dbReference type="EMBL" id="EOA94464.1"/>
    </source>
</evidence>
<reference evidence="7" key="1">
    <citation type="journal article" date="2013" name="Nat. Genet.">
        <title>The duck genome and transcriptome provide insight into an avian influenza virus reservoir species.</title>
        <authorList>
            <person name="Huang Y."/>
            <person name="Li Y."/>
            <person name="Burt D.W."/>
            <person name="Chen H."/>
            <person name="Zhang Y."/>
            <person name="Qian W."/>
            <person name="Kim H."/>
            <person name="Gan S."/>
            <person name="Zhao Y."/>
            <person name="Li J."/>
            <person name="Yi K."/>
            <person name="Feng H."/>
            <person name="Zhu P."/>
            <person name="Li B."/>
            <person name="Liu Q."/>
            <person name="Fairley S."/>
            <person name="Magor K.E."/>
            <person name="Du Z."/>
            <person name="Hu X."/>
            <person name="Goodman L."/>
            <person name="Tafer H."/>
            <person name="Vignal A."/>
            <person name="Lee T."/>
            <person name="Kim K.W."/>
            <person name="Sheng Z."/>
            <person name="An Y."/>
            <person name="Searle S."/>
            <person name="Herrero J."/>
            <person name="Groenen M.A."/>
            <person name="Crooijmans R.P."/>
            <person name="Faraut T."/>
            <person name="Cai Q."/>
            <person name="Webster R.G."/>
            <person name="Aldridge J.R."/>
            <person name="Warren W.C."/>
            <person name="Bartschat S."/>
            <person name="Kehr S."/>
            <person name="Marz M."/>
            <person name="Stadler P.F."/>
            <person name="Smith J."/>
            <person name="Kraus R.H."/>
            <person name="Zhao Y."/>
            <person name="Ren L."/>
            <person name="Fei J."/>
            <person name="Morisson M."/>
            <person name="Kaiser P."/>
            <person name="Griffin D.K."/>
            <person name="Rao M."/>
            <person name="Pitel F."/>
            <person name="Wang J."/>
            <person name="Li N."/>
        </authorList>
    </citation>
    <scope>NUCLEOTIDE SEQUENCE [LARGE SCALE GENOMIC DNA]</scope>
</reference>
<feature type="region of interest" description="Disordered" evidence="4">
    <location>
        <begin position="273"/>
        <end position="300"/>
    </location>
</feature>
<comment type="similarity">
    <text evidence="1">Belongs to the SUI1 family.</text>
</comment>
<feature type="compositionally biased region" description="Basic and acidic residues" evidence="4">
    <location>
        <begin position="8"/>
        <end position="30"/>
    </location>
</feature>
<dbReference type="AlphaFoldDB" id="R0KZ53"/>
<evidence type="ECO:0000256" key="2">
    <source>
        <dbReference type="ARBA" id="ARBA00022540"/>
    </source>
</evidence>
<evidence type="ECO:0000256" key="3">
    <source>
        <dbReference type="ARBA" id="ARBA00022917"/>
    </source>
</evidence>
<accession>R0KZ53</accession>
<evidence type="ECO:0000259" key="5">
    <source>
        <dbReference type="PROSITE" id="PS50296"/>
    </source>
</evidence>